<dbReference type="Pfam" id="PF13711">
    <property type="entry name" value="DUF4160"/>
    <property type="match status" value="1"/>
</dbReference>
<organism evidence="1 2">
    <name type="scientific">Pseudomonas fluorescens</name>
    <dbReference type="NCBI Taxonomy" id="294"/>
    <lineage>
        <taxon>Bacteria</taxon>
        <taxon>Pseudomonadati</taxon>
        <taxon>Pseudomonadota</taxon>
        <taxon>Gammaproteobacteria</taxon>
        <taxon>Pseudomonadales</taxon>
        <taxon>Pseudomonadaceae</taxon>
        <taxon>Pseudomonas</taxon>
    </lineage>
</organism>
<gene>
    <name evidence="1" type="ORF">PS938_04028</name>
</gene>
<proteinExistence type="predicted"/>
<evidence type="ECO:0000313" key="1">
    <source>
        <dbReference type="EMBL" id="VVQ14326.1"/>
    </source>
</evidence>
<reference evidence="1 2" key="1">
    <citation type="submission" date="2019-09" db="EMBL/GenBank/DDBJ databases">
        <authorList>
            <person name="Chandra G."/>
            <person name="Truman W A."/>
        </authorList>
    </citation>
    <scope>NUCLEOTIDE SEQUENCE [LARGE SCALE GENOMIC DNA]</scope>
    <source>
        <strain evidence="1">PS938</strain>
    </source>
</reference>
<dbReference type="Proteomes" id="UP000327191">
    <property type="component" value="Unassembled WGS sequence"/>
</dbReference>
<evidence type="ECO:0008006" key="3">
    <source>
        <dbReference type="Google" id="ProtNLM"/>
    </source>
</evidence>
<protein>
    <recommendedName>
        <fullName evidence="3">DUF4160 domain-containing protein</fullName>
    </recommendedName>
</protein>
<sequence>MLSLETVEVMMGKAPPLILREALEWVRAHQTQLLEDWKRCYP</sequence>
<dbReference type="AlphaFoldDB" id="A0A5E7UVW1"/>
<dbReference type="InterPro" id="IPR025427">
    <property type="entry name" value="DUF4160"/>
</dbReference>
<name>A0A5E7UVW1_PSEFL</name>
<accession>A0A5E7UVW1</accession>
<evidence type="ECO:0000313" key="2">
    <source>
        <dbReference type="Proteomes" id="UP000327191"/>
    </source>
</evidence>
<dbReference type="EMBL" id="CABVJE010000018">
    <property type="protein sequence ID" value="VVQ14326.1"/>
    <property type="molecule type" value="Genomic_DNA"/>
</dbReference>